<protein>
    <submittedName>
        <fullName evidence="1">Uncharacterized protein</fullName>
    </submittedName>
</protein>
<dbReference type="RefSeq" id="WP_184946650.1">
    <property type="nucleotide sequence ID" value="NZ_JACHJV010000003.1"/>
</dbReference>
<organism evidence="1 2">
    <name type="scientific">Kitasatospora kifunensis</name>
    <name type="common">Streptomyces kifunensis</name>
    <dbReference type="NCBI Taxonomy" id="58351"/>
    <lineage>
        <taxon>Bacteria</taxon>
        <taxon>Bacillati</taxon>
        <taxon>Actinomycetota</taxon>
        <taxon>Actinomycetes</taxon>
        <taxon>Kitasatosporales</taxon>
        <taxon>Streptomycetaceae</taxon>
        <taxon>Kitasatospora</taxon>
    </lineage>
</organism>
<dbReference type="Proteomes" id="UP000540506">
    <property type="component" value="Unassembled WGS sequence"/>
</dbReference>
<evidence type="ECO:0000313" key="1">
    <source>
        <dbReference type="EMBL" id="MBB4928948.1"/>
    </source>
</evidence>
<dbReference type="EMBL" id="JACHJV010000003">
    <property type="protein sequence ID" value="MBB4928948.1"/>
    <property type="molecule type" value="Genomic_DNA"/>
</dbReference>
<reference evidence="1 2" key="1">
    <citation type="submission" date="2020-08" db="EMBL/GenBank/DDBJ databases">
        <title>Sequencing the genomes of 1000 actinobacteria strains.</title>
        <authorList>
            <person name="Klenk H.-P."/>
        </authorList>
    </citation>
    <scope>NUCLEOTIDE SEQUENCE [LARGE SCALE GENOMIC DNA]</scope>
    <source>
        <strain evidence="1 2">DSM 41654</strain>
    </source>
</reference>
<proteinExistence type="predicted"/>
<dbReference type="AlphaFoldDB" id="A0A7W7W0A0"/>
<keyword evidence="2" id="KW-1185">Reference proteome</keyword>
<name>A0A7W7W0A0_KITKI</name>
<comment type="caution">
    <text evidence="1">The sequence shown here is derived from an EMBL/GenBank/DDBJ whole genome shotgun (WGS) entry which is preliminary data.</text>
</comment>
<evidence type="ECO:0000313" key="2">
    <source>
        <dbReference type="Proteomes" id="UP000540506"/>
    </source>
</evidence>
<accession>A0A7W7W0A0</accession>
<gene>
    <name evidence="1" type="ORF">FHR34_008045</name>
</gene>
<sequence>MSDVSNAPWKAIEIVPYGAVLHVPTSWEALPPVPANGPEILRATGGPSRSLIVFKVPAHNLTVEEVADRAQEKLAAHGYDDFTRAELRFAGQPGVALDFVTRRSSTGTVLYRTREYFAVRGNAAFVLGMGSATWEEHLPLIEGIAARFEIHQPAGDYQPG</sequence>